<dbReference type="Proteomes" id="UP000004994">
    <property type="component" value="Chromosome 3"/>
</dbReference>
<evidence type="ECO:0000313" key="3">
    <source>
        <dbReference type="Proteomes" id="UP000004994"/>
    </source>
</evidence>
<evidence type="ECO:0000256" key="1">
    <source>
        <dbReference type="SAM" id="MobiDB-lite"/>
    </source>
</evidence>
<name>A0A3Q7FTY1_SOLLC</name>
<sequence length="82" mass="8857">MLCPVLLNLTQISDQTDDISKQLDFTDRVASVVGIRGMAVVIVGQVESKKLGRGNNNGNHSSSLTPRRSSTTLGFQIELQIS</sequence>
<dbReference type="AlphaFoldDB" id="A0A3Q7FTY1"/>
<dbReference type="Gramene" id="Solyc03g117365.1.1">
    <property type="protein sequence ID" value="Solyc03g117365.1.1"/>
    <property type="gene ID" value="Solyc03g117365.1"/>
</dbReference>
<evidence type="ECO:0000313" key="2">
    <source>
        <dbReference type="EnsemblPlants" id="Solyc03g117365.1.1"/>
    </source>
</evidence>
<dbReference type="EnsemblPlants" id="Solyc03g117365.1.1">
    <property type="protein sequence ID" value="Solyc03g117365.1.1"/>
    <property type="gene ID" value="Solyc03g117365.1"/>
</dbReference>
<feature type="compositionally biased region" description="Low complexity" evidence="1">
    <location>
        <begin position="53"/>
        <end position="71"/>
    </location>
</feature>
<dbReference type="InParanoid" id="A0A3Q7FTY1"/>
<reference evidence="2" key="1">
    <citation type="journal article" date="2012" name="Nature">
        <title>The tomato genome sequence provides insights into fleshy fruit evolution.</title>
        <authorList>
            <consortium name="Tomato Genome Consortium"/>
        </authorList>
    </citation>
    <scope>NUCLEOTIDE SEQUENCE [LARGE SCALE GENOMIC DNA]</scope>
    <source>
        <strain evidence="2">cv. Heinz 1706</strain>
    </source>
</reference>
<keyword evidence="3" id="KW-1185">Reference proteome</keyword>
<reference evidence="2" key="2">
    <citation type="submission" date="2019-01" db="UniProtKB">
        <authorList>
            <consortium name="EnsemblPlants"/>
        </authorList>
    </citation>
    <scope>IDENTIFICATION</scope>
    <source>
        <strain evidence="2">cv. Heinz 1706</strain>
    </source>
</reference>
<organism evidence="2">
    <name type="scientific">Solanum lycopersicum</name>
    <name type="common">Tomato</name>
    <name type="synonym">Lycopersicon esculentum</name>
    <dbReference type="NCBI Taxonomy" id="4081"/>
    <lineage>
        <taxon>Eukaryota</taxon>
        <taxon>Viridiplantae</taxon>
        <taxon>Streptophyta</taxon>
        <taxon>Embryophyta</taxon>
        <taxon>Tracheophyta</taxon>
        <taxon>Spermatophyta</taxon>
        <taxon>Magnoliopsida</taxon>
        <taxon>eudicotyledons</taxon>
        <taxon>Gunneridae</taxon>
        <taxon>Pentapetalae</taxon>
        <taxon>asterids</taxon>
        <taxon>lamiids</taxon>
        <taxon>Solanales</taxon>
        <taxon>Solanaceae</taxon>
        <taxon>Solanoideae</taxon>
        <taxon>Solaneae</taxon>
        <taxon>Solanum</taxon>
        <taxon>Solanum subgen. Lycopersicon</taxon>
    </lineage>
</organism>
<protein>
    <submittedName>
        <fullName evidence="2">Uncharacterized protein</fullName>
    </submittedName>
</protein>
<feature type="region of interest" description="Disordered" evidence="1">
    <location>
        <begin position="50"/>
        <end position="71"/>
    </location>
</feature>
<accession>A0A3Q7FTY1</accession>
<proteinExistence type="predicted"/>